<reference evidence="2" key="1">
    <citation type="submission" date="2020-09" db="EMBL/GenBank/DDBJ databases">
        <authorList>
            <person name="Kikuchi T."/>
        </authorList>
    </citation>
    <scope>NUCLEOTIDE SEQUENCE</scope>
    <source>
        <strain evidence="2">SH1</strain>
    </source>
</reference>
<accession>A0A811KP33</accession>
<dbReference type="EMBL" id="CAJFDH010000004">
    <property type="protein sequence ID" value="CAD5218203.1"/>
    <property type="molecule type" value="Genomic_DNA"/>
</dbReference>
<keyword evidence="3" id="KW-1185">Reference proteome</keyword>
<feature type="transmembrane region" description="Helical" evidence="1">
    <location>
        <begin position="127"/>
        <end position="147"/>
    </location>
</feature>
<organism evidence="2 3">
    <name type="scientific">Bursaphelenchus okinawaensis</name>
    <dbReference type="NCBI Taxonomy" id="465554"/>
    <lineage>
        <taxon>Eukaryota</taxon>
        <taxon>Metazoa</taxon>
        <taxon>Ecdysozoa</taxon>
        <taxon>Nematoda</taxon>
        <taxon>Chromadorea</taxon>
        <taxon>Rhabditida</taxon>
        <taxon>Tylenchina</taxon>
        <taxon>Tylenchomorpha</taxon>
        <taxon>Aphelenchoidea</taxon>
        <taxon>Aphelenchoididae</taxon>
        <taxon>Bursaphelenchus</taxon>
    </lineage>
</organism>
<dbReference type="Proteomes" id="UP000614601">
    <property type="component" value="Unassembled WGS sequence"/>
</dbReference>
<keyword evidence="1" id="KW-1133">Transmembrane helix</keyword>
<gene>
    <name evidence="2" type="ORF">BOKJ2_LOCUS7413</name>
</gene>
<protein>
    <submittedName>
        <fullName evidence="2">Uncharacterized protein</fullName>
    </submittedName>
</protein>
<proteinExistence type="predicted"/>
<evidence type="ECO:0000256" key="1">
    <source>
        <dbReference type="SAM" id="Phobius"/>
    </source>
</evidence>
<name>A0A811KP33_9BILA</name>
<dbReference type="EMBL" id="CAJFCW020000004">
    <property type="protein sequence ID" value="CAG9109593.1"/>
    <property type="molecule type" value="Genomic_DNA"/>
</dbReference>
<feature type="transmembrane region" description="Helical" evidence="1">
    <location>
        <begin position="159"/>
        <end position="185"/>
    </location>
</feature>
<sequence length="207" mass="23585">MGMFSDKQKCNPSGHCRTWLDITEILSDQICFDVRTKCANFTHLLPDEFDCEAHYMYYNKTELDTYTEHCSNKKRFHRRSNLSSSAEQCARPPASSTGTNLATPVVNNCYLPCRTTNFEVAEGFHNFVYGFCVTVTVLVAVALLKIVKPIKNRDLPTWAFVFVCLGVATMIYYGLWSIFLSMGYFQQTTVCELDNNGVLLRLDSYPT</sequence>
<keyword evidence="1" id="KW-0812">Transmembrane</keyword>
<evidence type="ECO:0000313" key="3">
    <source>
        <dbReference type="Proteomes" id="UP000614601"/>
    </source>
</evidence>
<comment type="caution">
    <text evidence="2">The sequence shown here is derived from an EMBL/GenBank/DDBJ whole genome shotgun (WGS) entry which is preliminary data.</text>
</comment>
<evidence type="ECO:0000313" key="2">
    <source>
        <dbReference type="EMBL" id="CAD5218203.1"/>
    </source>
</evidence>
<dbReference type="AlphaFoldDB" id="A0A811KP33"/>
<dbReference type="Proteomes" id="UP000783686">
    <property type="component" value="Unassembled WGS sequence"/>
</dbReference>
<keyword evidence="1" id="KW-0472">Membrane</keyword>